<dbReference type="EMBL" id="ML977667">
    <property type="protein sequence ID" value="KAF1994198.1"/>
    <property type="molecule type" value="Genomic_DNA"/>
</dbReference>
<evidence type="ECO:0000313" key="2">
    <source>
        <dbReference type="Proteomes" id="UP000799779"/>
    </source>
</evidence>
<dbReference type="AlphaFoldDB" id="A0A6A5VZR1"/>
<accession>A0A6A5VZR1</accession>
<gene>
    <name evidence="1" type="ORF">P154DRAFT_582028</name>
</gene>
<evidence type="ECO:0000313" key="1">
    <source>
        <dbReference type="EMBL" id="KAF1994198.1"/>
    </source>
</evidence>
<sequence length="322" mass="37201">MRSPMKITASKQDQARDKIGLFPDFWSFSKLEKETLIFQKYRRKGVYDSLPGSASEYEKAIAICADDVLFKGFQELRHRFQEGGATHTKQTVEQVIHQLSNELHVALKRRAWMKTAEAARRGFVQAISRIIQIHSDELFRLDHSDFPLVLRLQILLGDLLALWLSPFKKPQAPAALDFLDSFTHLGRAWMVETKIEDPRSKVLRDVSLGVDDLEFLRCFQGFLEMGLDSNMPTLAYGDRAKKEMNFVEYNKATALKCKTNCNCLLDNLKEQSTTVTMRRKPSDPEIMEEKRKIKAWFQRMDQLHPQKENELQAPPDTSTPLH</sequence>
<proteinExistence type="predicted"/>
<keyword evidence="2" id="KW-1185">Reference proteome</keyword>
<dbReference type="OrthoDB" id="5417142at2759"/>
<name>A0A6A5VZR1_9PLEO</name>
<protein>
    <submittedName>
        <fullName evidence="1">Uncharacterized protein</fullName>
    </submittedName>
</protein>
<organism evidence="1 2">
    <name type="scientific">Amniculicola lignicola CBS 123094</name>
    <dbReference type="NCBI Taxonomy" id="1392246"/>
    <lineage>
        <taxon>Eukaryota</taxon>
        <taxon>Fungi</taxon>
        <taxon>Dikarya</taxon>
        <taxon>Ascomycota</taxon>
        <taxon>Pezizomycotina</taxon>
        <taxon>Dothideomycetes</taxon>
        <taxon>Pleosporomycetidae</taxon>
        <taxon>Pleosporales</taxon>
        <taxon>Amniculicolaceae</taxon>
        <taxon>Amniculicola</taxon>
    </lineage>
</organism>
<dbReference type="Proteomes" id="UP000799779">
    <property type="component" value="Unassembled WGS sequence"/>
</dbReference>
<reference evidence="1" key="1">
    <citation type="journal article" date="2020" name="Stud. Mycol.">
        <title>101 Dothideomycetes genomes: a test case for predicting lifestyles and emergence of pathogens.</title>
        <authorList>
            <person name="Haridas S."/>
            <person name="Albert R."/>
            <person name="Binder M."/>
            <person name="Bloem J."/>
            <person name="Labutti K."/>
            <person name="Salamov A."/>
            <person name="Andreopoulos B."/>
            <person name="Baker S."/>
            <person name="Barry K."/>
            <person name="Bills G."/>
            <person name="Bluhm B."/>
            <person name="Cannon C."/>
            <person name="Castanera R."/>
            <person name="Culley D."/>
            <person name="Daum C."/>
            <person name="Ezra D."/>
            <person name="Gonzalez J."/>
            <person name="Henrissat B."/>
            <person name="Kuo A."/>
            <person name="Liang C."/>
            <person name="Lipzen A."/>
            <person name="Lutzoni F."/>
            <person name="Magnuson J."/>
            <person name="Mondo S."/>
            <person name="Nolan M."/>
            <person name="Ohm R."/>
            <person name="Pangilinan J."/>
            <person name="Park H.-J."/>
            <person name="Ramirez L."/>
            <person name="Alfaro M."/>
            <person name="Sun H."/>
            <person name="Tritt A."/>
            <person name="Yoshinaga Y."/>
            <person name="Zwiers L.-H."/>
            <person name="Turgeon B."/>
            <person name="Goodwin S."/>
            <person name="Spatafora J."/>
            <person name="Crous P."/>
            <person name="Grigoriev I."/>
        </authorList>
    </citation>
    <scope>NUCLEOTIDE SEQUENCE</scope>
    <source>
        <strain evidence="1">CBS 123094</strain>
    </source>
</reference>